<evidence type="ECO:0000313" key="10">
    <source>
        <dbReference type="EMBL" id="KAF1807414.1"/>
    </source>
</evidence>
<keyword evidence="7 8" id="KW-0539">Nucleus</keyword>
<comment type="function">
    <text evidence="1 8">Involved in nucleolar integrity and required for processing of the pre-rRNA for the 60S ribosome subunit.</text>
</comment>
<reference evidence="10 11" key="1">
    <citation type="submission" date="2019-09" db="EMBL/GenBank/DDBJ databases">
        <authorList>
            <consortium name="DOE Joint Genome Institute"/>
            <person name="Mondo S.J."/>
            <person name="Navarro-Mendoza M.I."/>
            <person name="Perez-Arques C."/>
            <person name="Panchal S."/>
            <person name="Nicolas F.E."/>
            <person name="Ganguly P."/>
            <person name="Pangilinan J."/>
            <person name="Grigoriev I."/>
            <person name="Heitman J."/>
            <person name="Sanya K."/>
            <person name="Garre V."/>
        </authorList>
    </citation>
    <scope>NUCLEOTIDE SEQUENCE [LARGE SCALE GENOMIC DNA]</scope>
    <source>
        <strain evidence="10 11">MU402</strain>
    </source>
</reference>
<evidence type="ECO:0000256" key="7">
    <source>
        <dbReference type="ARBA" id="ARBA00023242"/>
    </source>
</evidence>
<dbReference type="GO" id="GO:0006364">
    <property type="term" value="P:rRNA processing"/>
    <property type="evidence" value="ECO:0007669"/>
    <property type="project" value="UniProtKB-UniRule"/>
</dbReference>
<keyword evidence="4 8" id="KW-0690">Ribosome biogenesis</keyword>
<evidence type="ECO:0000256" key="4">
    <source>
        <dbReference type="ARBA" id="ARBA00022517"/>
    </source>
</evidence>
<dbReference type="Pfam" id="PF03879">
    <property type="entry name" value="Cgr1"/>
    <property type="match status" value="1"/>
</dbReference>
<name>A0A8H4BSJ6_MUCCL</name>
<protein>
    <recommendedName>
        <fullName evidence="8">rRNA-processing protein</fullName>
    </recommendedName>
</protein>
<evidence type="ECO:0000256" key="5">
    <source>
        <dbReference type="ARBA" id="ARBA00022552"/>
    </source>
</evidence>
<sequence length="81" mass="9193">MVAVTKNGSKADVGGVVDTINKRVSGKNWKIQKTATARNQQPKQLRKNWDQRSKERARNDATKSLEKQLKAEKQAEKDVCR</sequence>
<dbReference type="Proteomes" id="UP000469890">
    <property type="component" value="Unassembled WGS sequence"/>
</dbReference>
<evidence type="ECO:0000313" key="11">
    <source>
        <dbReference type="Proteomes" id="UP000469890"/>
    </source>
</evidence>
<feature type="compositionally biased region" description="Polar residues" evidence="9">
    <location>
        <begin position="31"/>
        <end position="43"/>
    </location>
</feature>
<dbReference type="EMBL" id="JAAECE010000001">
    <property type="protein sequence ID" value="KAF1807414.1"/>
    <property type="molecule type" value="Genomic_DNA"/>
</dbReference>
<evidence type="ECO:0000256" key="3">
    <source>
        <dbReference type="ARBA" id="ARBA00007869"/>
    </source>
</evidence>
<keyword evidence="5 8" id="KW-0698">rRNA processing</keyword>
<dbReference type="AlphaFoldDB" id="A0A8H4BSJ6"/>
<gene>
    <name evidence="10" type="ORF">FB192DRAFT_1355632</name>
</gene>
<dbReference type="InterPro" id="IPR005579">
    <property type="entry name" value="Cgr1-like"/>
</dbReference>
<comment type="subcellular location">
    <subcellularLocation>
        <location evidence="2 8">Nucleus</location>
        <location evidence="2 8">Nucleolus</location>
    </subcellularLocation>
</comment>
<comment type="similarity">
    <text evidence="3 8">Belongs to the CGR1 family.</text>
</comment>
<organism evidence="10 11">
    <name type="scientific">Mucor circinelloides f. lusitanicus</name>
    <name type="common">Mucor racemosus var. lusitanicus</name>
    <dbReference type="NCBI Taxonomy" id="29924"/>
    <lineage>
        <taxon>Eukaryota</taxon>
        <taxon>Fungi</taxon>
        <taxon>Fungi incertae sedis</taxon>
        <taxon>Mucoromycota</taxon>
        <taxon>Mucoromycotina</taxon>
        <taxon>Mucoromycetes</taxon>
        <taxon>Mucorales</taxon>
        <taxon>Mucorineae</taxon>
        <taxon>Mucoraceae</taxon>
        <taxon>Mucor</taxon>
    </lineage>
</organism>
<evidence type="ECO:0000256" key="1">
    <source>
        <dbReference type="ARBA" id="ARBA00004090"/>
    </source>
</evidence>
<proteinExistence type="inferred from homology"/>
<keyword evidence="6" id="KW-0175">Coiled coil</keyword>
<evidence type="ECO:0000256" key="2">
    <source>
        <dbReference type="ARBA" id="ARBA00004604"/>
    </source>
</evidence>
<comment type="caution">
    <text evidence="10">The sequence shown here is derived from an EMBL/GenBank/DDBJ whole genome shotgun (WGS) entry which is preliminary data.</text>
</comment>
<feature type="region of interest" description="Disordered" evidence="9">
    <location>
        <begin position="28"/>
        <end position="81"/>
    </location>
</feature>
<feature type="compositionally biased region" description="Basic and acidic residues" evidence="9">
    <location>
        <begin position="47"/>
        <end position="81"/>
    </location>
</feature>
<evidence type="ECO:0000256" key="8">
    <source>
        <dbReference type="RuleBase" id="RU363084"/>
    </source>
</evidence>
<evidence type="ECO:0000256" key="9">
    <source>
        <dbReference type="SAM" id="MobiDB-lite"/>
    </source>
</evidence>
<accession>A0A8H4BSJ6</accession>
<evidence type="ECO:0000256" key="6">
    <source>
        <dbReference type="ARBA" id="ARBA00023054"/>
    </source>
</evidence>
<dbReference type="GO" id="GO:0005730">
    <property type="term" value="C:nucleolus"/>
    <property type="evidence" value="ECO:0007669"/>
    <property type="project" value="UniProtKB-SubCell"/>
</dbReference>